<dbReference type="AlphaFoldDB" id="A0A3G6YJY6"/>
<proteinExistence type="predicted"/>
<name>A0A3G6YJY6_ACIPI</name>
<protein>
    <submittedName>
        <fullName evidence="1">Uncharacterized protein</fullName>
    </submittedName>
</protein>
<evidence type="ECO:0000313" key="1">
    <source>
        <dbReference type="EMBL" id="AZC00298.1"/>
    </source>
</evidence>
<accession>A0A3G6YJY6</accession>
<evidence type="ECO:0000313" key="2">
    <source>
        <dbReference type="Proteomes" id="UP000254410"/>
    </source>
</evidence>
<sequence length="142" mass="16305">MNNVKSLDGWQVDGHGHFQNGIYSVHHFQEYTSDGCESVIHCLTADGSRVIQRLHCKNALIKNLSEVERRISTEEDVIINGYHFYMVDEDAYYVGRTPGDVLEFCRTYGPIVDIYGVSEEEFLKELLHINLCSADIYKKADR</sequence>
<reference evidence="1 2" key="1">
    <citation type="submission" date="2018-11" db="EMBL/GenBank/DDBJ databases">
        <authorList>
            <person name="Kuo S.-C."/>
            <person name="Chen F.-J."/>
            <person name="Liao Y.-C."/>
        </authorList>
    </citation>
    <scope>NUCLEOTIDE SEQUENCE [LARGE SCALE GENOMIC DNA]</scope>
    <source>
        <strain evidence="1 2">2014S06-099</strain>
    </source>
</reference>
<dbReference type="Proteomes" id="UP000254410">
    <property type="component" value="Chromosome"/>
</dbReference>
<dbReference type="EMBL" id="CP033540">
    <property type="protein sequence ID" value="AZC00298.1"/>
    <property type="molecule type" value="Genomic_DNA"/>
</dbReference>
<organism evidence="1 2">
    <name type="scientific">Acinetobacter pittii</name>
    <name type="common">Acinetobacter genomosp. 3</name>
    <dbReference type="NCBI Taxonomy" id="48296"/>
    <lineage>
        <taxon>Bacteria</taxon>
        <taxon>Pseudomonadati</taxon>
        <taxon>Pseudomonadota</taxon>
        <taxon>Gammaproteobacteria</taxon>
        <taxon>Moraxellales</taxon>
        <taxon>Moraxellaceae</taxon>
        <taxon>Acinetobacter</taxon>
        <taxon>Acinetobacter calcoaceticus/baumannii complex</taxon>
    </lineage>
</organism>
<gene>
    <name evidence="1" type="ORF">DKE52_006155</name>
</gene>
<reference evidence="1 2" key="2">
    <citation type="submission" date="2018-12" db="EMBL/GenBank/DDBJ databases">
        <title>Molecular Epidemiology of Emerging Carbapenem-Resistance in Acinetobacter nosocomialis and Acinetobacter pittii in Taiwan, 2010-2014.</title>
        <authorList>
            <person name="Huang W.-C."/>
            <person name="Wang H.-Y."/>
            <person name="Lai J.-F."/>
            <person name="Lauderdale T.-L."/>
            <person name="Sytwu H.-K."/>
        </authorList>
    </citation>
    <scope>NUCLEOTIDE SEQUENCE [LARGE SCALE GENOMIC DNA]</scope>
    <source>
        <strain evidence="1 2">2014S06-099</strain>
    </source>
</reference>